<dbReference type="STRING" id="1293891.TMES_09795"/>
<dbReference type="OrthoDB" id="9793422at2"/>
<name>A0A1Y2L1Z5_9PROT</name>
<dbReference type="PANTHER" id="PTHR43130:SF3">
    <property type="entry name" value="HTH-TYPE TRANSCRIPTIONAL REGULATOR RV1931C"/>
    <property type="match status" value="1"/>
</dbReference>
<sequence length="344" mass="37077">MTIPVLPHKTVRQMACYAFDNVMSLDVTGPLQVFASANEELARQGQRRAYDVLVFAEQSGPVQTSFGVRIFADQARDELDLTQIDTVLIPGGDGIDRVRRNPAVVSWFQAASDVVPRVGSVCSGALVLAAAGMLDGRVATTHWSRCDEMRASYPGIGLVENRMHTYDPTGLDGDAHIFTSAGVTAGIDLALALLEADCGRTVALAVARRLVMFLKRPGGQAQFSAYLTPAIGASGQLAGLLEWLPANLQADLSLDAMAARAGMSPRTFSRVFTRDLGLTPARYVERIRVEAARGLLQAGDISISQVARLCGFGHPETLRRAFHRHLSISPQDYAERFGVTVLPV</sequence>
<dbReference type="InterPro" id="IPR029062">
    <property type="entry name" value="Class_I_gatase-like"/>
</dbReference>
<dbReference type="GO" id="GO:0003700">
    <property type="term" value="F:DNA-binding transcription factor activity"/>
    <property type="evidence" value="ECO:0007669"/>
    <property type="project" value="InterPro"/>
</dbReference>
<dbReference type="PROSITE" id="PS01124">
    <property type="entry name" value="HTH_ARAC_FAMILY_2"/>
    <property type="match status" value="1"/>
</dbReference>
<evidence type="ECO:0000313" key="5">
    <source>
        <dbReference type="Proteomes" id="UP000193391"/>
    </source>
</evidence>
<dbReference type="Gene3D" id="3.40.50.880">
    <property type="match status" value="1"/>
</dbReference>
<evidence type="ECO:0000256" key="1">
    <source>
        <dbReference type="ARBA" id="ARBA00023015"/>
    </source>
</evidence>
<dbReference type="GO" id="GO:0043565">
    <property type="term" value="F:sequence-specific DNA binding"/>
    <property type="evidence" value="ECO:0007669"/>
    <property type="project" value="InterPro"/>
</dbReference>
<accession>A0A1Y2L1Z5</accession>
<keyword evidence="1" id="KW-0805">Transcription regulation</keyword>
<dbReference type="Pfam" id="PF12833">
    <property type="entry name" value="HTH_18"/>
    <property type="match status" value="1"/>
</dbReference>
<dbReference type="SMART" id="SM00342">
    <property type="entry name" value="HTH_ARAC"/>
    <property type="match status" value="1"/>
</dbReference>
<keyword evidence="5" id="KW-1185">Reference proteome</keyword>
<gene>
    <name evidence="4" type="ORF">TMES_09795</name>
</gene>
<reference evidence="4 5" key="1">
    <citation type="submission" date="2014-03" db="EMBL/GenBank/DDBJ databases">
        <title>The draft genome sequence of Thalassospira mesophila JCM 18969.</title>
        <authorList>
            <person name="Lai Q."/>
            <person name="Shao Z."/>
        </authorList>
    </citation>
    <scope>NUCLEOTIDE SEQUENCE [LARGE SCALE GENOMIC DNA]</scope>
    <source>
        <strain evidence="4 5">JCM 18969</strain>
    </source>
</reference>
<feature type="domain" description="HTH araC/xylS-type" evidence="3">
    <location>
        <begin position="238"/>
        <end position="336"/>
    </location>
</feature>
<comment type="caution">
    <text evidence="4">The sequence shown here is derived from an EMBL/GenBank/DDBJ whole genome shotgun (WGS) entry which is preliminary data.</text>
</comment>
<dbReference type="Gene3D" id="1.10.10.60">
    <property type="entry name" value="Homeodomain-like"/>
    <property type="match status" value="2"/>
</dbReference>
<dbReference type="SUPFAM" id="SSF52317">
    <property type="entry name" value="Class I glutamine amidotransferase-like"/>
    <property type="match status" value="1"/>
</dbReference>
<organism evidence="4 5">
    <name type="scientific">Thalassospira mesophila</name>
    <dbReference type="NCBI Taxonomy" id="1293891"/>
    <lineage>
        <taxon>Bacteria</taxon>
        <taxon>Pseudomonadati</taxon>
        <taxon>Pseudomonadota</taxon>
        <taxon>Alphaproteobacteria</taxon>
        <taxon>Rhodospirillales</taxon>
        <taxon>Thalassospiraceae</taxon>
        <taxon>Thalassospira</taxon>
    </lineage>
</organism>
<dbReference type="Proteomes" id="UP000193391">
    <property type="component" value="Unassembled WGS sequence"/>
</dbReference>
<dbReference type="InterPro" id="IPR018060">
    <property type="entry name" value="HTH_AraC"/>
</dbReference>
<proteinExistence type="predicted"/>
<evidence type="ECO:0000259" key="3">
    <source>
        <dbReference type="PROSITE" id="PS01124"/>
    </source>
</evidence>
<dbReference type="AlphaFoldDB" id="A0A1Y2L1Z5"/>
<keyword evidence="2" id="KW-0804">Transcription</keyword>
<dbReference type="PANTHER" id="PTHR43130">
    <property type="entry name" value="ARAC-FAMILY TRANSCRIPTIONAL REGULATOR"/>
    <property type="match status" value="1"/>
</dbReference>
<evidence type="ECO:0000256" key="2">
    <source>
        <dbReference type="ARBA" id="ARBA00023163"/>
    </source>
</evidence>
<dbReference type="InterPro" id="IPR052158">
    <property type="entry name" value="INH-QAR"/>
</dbReference>
<dbReference type="EMBL" id="JFKA01000003">
    <property type="protein sequence ID" value="OSQ38984.1"/>
    <property type="molecule type" value="Genomic_DNA"/>
</dbReference>
<dbReference type="InterPro" id="IPR002818">
    <property type="entry name" value="DJ-1/PfpI"/>
</dbReference>
<protein>
    <submittedName>
        <fullName evidence="4">Transcriptional regulator</fullName>
    </submittedName>
</protein>
<dbReference type="RefSeq" id="WP_085581919.1">
    <property type="nucleotide sequence ID" value="NZ_JFKA01000003.1"/>
</dbReference>
<dbReference type="Pfam" id="PF01965">
    <property type="entry name" value="DJ-1_PfpI"/>
    <property type="match status" value="1"/>
</dbReference>
<dbReference type="InterPro" id="IPR009057">
    <property type="entry name" value="Homeodomain-like_sf"/>
</dbReference>
<dbReference type="SUPFAM" id="SSF46689">
    <property type="entry name" value="Homeodomain-like"/>
    <property type="match status" value="2"/>
</dbReference>
<dbReference type="CDD" id="cd03137">
    <property type="entry name" value="GATase1_AraC_1"/>
    <property type="match status" value="1"/>
</dbReference>
<evidence type="ECO:0000313" key="4">
    <source>
        <dbReference type="EMBL" id="OSQ38984.1"/>
    </source>
</evidence>